<protein>
    <submittedName>
        <fullName evidence="2">Uncharacterized protein</fullName>
    </submittedName>
</protein>
<name>A0A165IML6_9APHY</name>
<feature type="region of interest" description="Disordered" evidence="1">
    <location>
        <begin position="144"/>
        <end position="182"/>
    </location>
</feature>
<keyword evidence="3" id="KW-1185">Reference proteome</keyword>
<dbReference type="Proteomes" id="UP000076871">
    <property type="component" value="Unassembled WGS sequence"/>
</dbReference>
<evidence type="ECO:0000256" key="1">
    <source>
        <dbReference type="SAM" id="MobiDB-lite"/>
    </source>
</evidence>
<dbReference type="RefSeq" id="XP_040770798.1">
    <property type="nucleotide sequence ID" value="XM_040902272.1"/>
</dbReference>
<dbReference type="InParanoid" id="A0A165IML6"/>
<evidence type="ECO:0000313" key="3">
    <source>
        <dbReference type="Proteomes" id="UP000076871"/>
    </source>
</evidence>
<evidence type="ECO:0000313" key="2">
    <source>
        <dbReference type="EMBL" id="KZT13288.1"/>
    </source>
</evidence>
<organism evidence="2 3">
    <name type="scientific">Laetiporus sulphureus 93-53</name>
    <dbReference type="NCBI Taxonomy" id="1314785"/>
    <lineage>
        <taxon>Eukaryota</taxon>
        <taxon>Fungi</taxon>
        <taxon>Dikarya</taxon>
        <taxon>Basidiomycota</taxon>
        <taxon>Agaricomycotina</taxon>
        <taxon>Agaricomycetes</taxon>
        <taxon>Polyporales</taxon>
        <taxon>Laetiporus</taxon>
    </lineage>
</organism>
<feature type="compositionally biased region" description="Polar residues" evidence="1">
    <location>
        <begin position="151"/>
        <end position="161"/>
    </location>
</feature>
<accession>A0A165IML6</accession>
<feature type="region of interest" description="Disordered" evidence="1">
    <location>
        <begin position="28"/>
        <end position="64"/>
    </location>
</feature>
<dbReference type="AlphaFoldDB" id="A0A165IML6"/>
<reference evidence="2 3" key="1">
    <citation type="journal article" date="2016" name="Mol. Biol. Evol.">
        <title>Comparative Genomics of Early-Diverging Mushroom-Forming Fungi Provides Insights into the Origins of Lignocellulose Decay Capabilities.</title>
        <authorList>
            <person name="Nagy L.G."/>
            <person name="Riley R."/>
            <person name="Tritt A."/>
            <person name="Adam C."/>
            <person name="Daum C."/>
            <person name="Floudas D."/>
            <person name="Sun H."/>
            <person name="Yadav J.S."/>
            <person name="Pangilinan J."/>
            <person name="Larsson K.H."/>
            <person name="Matsuura K."/>
            <person name="Barry K."/>
            <person name="Labutti K."/>
            <person name="Kuo R."/>
            <person name="Ohm R.A."/>
            <person name="Bhattacharya S.S."/>
            <person name="Shirouzu T."/>
            <person name="Yoshinaga Y."/>
            <person name="Martin F.M."/>
            <person name="Grigoriev I.V."/>
            <person name="Hibbett D.S."/>
        </authorList>
    </citation>
    <scope>NUCLEOTIDE SEQUENCE [LARGE SCALE GENOMIC DNA]</scope>
    <source>
        <strain evidence="2 3">93-53</strain>
    </source>
</reference>
<sequence>MMGIICADSGALPDRIVPHVRLYTSLTSRKGEHPRAARASTPVHPTSNKSARIQTSLQRRSRRRPSLREINHHVRRERPQQTLICPLIHEFGKSAGEGEDRASGSSRTNQNDLACSALIGRCPSHGPHSPIPRCAPSARAYLPPIGEGHLSAQTLPRTPSRNLGARTCALSQSRRPKAGDSD</sequence>
<dbReference type="GeneID" id="63819303"/>
<dbReference type="EMBL" id="KV427605">
    <property type="protein sequence ID" value="KZT13288.1"/>
    <property type="molecule type" value="Genomic_DNA"/>
</dbReference>
<proteinExistence type="predicted"/>
<gene>
    <name evidence="2" type="ORF">LAESUDRAFT_38639</name>
</gene>